<feature type="domain" description="IspG TIM-barrel" evidence="8">
    <location>
        <begin position="35"/>
        <end position="299"/>
    </location>
</feature>
<comment type="function">
    <text evidence="7">Converts 2C-methyl-D-erythritol 2,4-cyclodiphosphate (ME-2,4cPP) into 1-hydroxy-2-methyl-2-(E)-butenyl 4-diphosphate.</text>
</comment>
<comment type="cofactor">
    <cofactor evidence="7">
        <name>[4Fe-4S] cluster</name>
        <dbReference type="ChEBI" id="CHEBI:49883"/>
    </cofactor>
    <text evidence="7">Binds 1 [4Fe-4S] cluster.</text>
</comment>
<keyword evidence="11" id="KW-1185">Reference proteome</keyword>
<feature type="domain" description="IspG C-terminal" evidence="9">
    <location>
        <begin position="315"/>
        <end position="415"/>
    </location>
</feature>
<evidence type="ECO:0000256" key="6">
    <source>
        <dbReference type="ARBA" id="ARBA00023229"/>
    </source>
</evidence>
<dbReference type="EMBL" id="BAABKD010000002">
    <property type="protein sequence ID" value="GAA5085726.1"/>
    <property type="molecule type" value="Genomic_DNA"/>
</dbReference>
<feature type="binding site" evidence="7">
    <location>
        <position position="318"/>
    </location>
    <ligand>
        <name>[4Fe-4S] cluster</name>
        <dbReference type="ChEBI" id="CHEBI:49883"/>
    </ligand>
</feature>
<keyword evidence="4 7" id="KW-0408">Iron</keyword>
<dbReference type="InterPro" id="IPR045854">
    <property type="entry name" value="NO2/SO3_Rdtase_4Fe4S_sf"/>
</dbReference>
<dbReference type="Pfam" id="PF26540">
    <property type="entry name" value="GcpE_C"/>
    <property type="match status" value="1"/>
</dbReference>
<dbReference type="NCBIfam" id="NF001540">
    <property type="entry name" value="PRK00366.1"/>
    <property type="match status" value="1"/>
</dbReference>
<dbReference type="Proteomes" id="UP001500227">
    <property type="component" value="Unassembled WGS sequence"/>
</dbReference>
<dbReference type="Gene3D" id="3.30.413.10">
    <property type="entry name" value="Sulfite Reductase Hemoprotein, domain 1"/>
    <property type="match status" value="1"/>
</dbReference>
<feature type="binding site" evidence="7">
    <location>
        <position position="364"/>
    </location>
    <ligand>
        <name>[4Fe-4S] cluster</name>
        <dbReference type="ChEBI" id="CHEBI:49883"/>
    </ligand>
</feature>
<dbReference type="InterPro" id="IPR058578">
    <property type="entry name" value="IspG_TIM"/>
</dbReference>
<dbReference type="PANTHER" id="PTHR30454">
    <property type="entry name" value="4-HYDROXY-3-METHYLBUT-2-EN-1-YL DIPHOSPHATE SYNTHASE"/>
    <property type="match status" value="1"/>
</dbReference>
<comment type="similarity">
    <text evidence="7">Belongs to the IspG family.</text>
</comment>
<evidence type="ECO:0000259" key="9">
    <source>
        <dbReference type="Pfam" id="PF26540"/>
    </source>
</evidence>
<comment type="caution">
    <text evidence="10">The sequence shown here is derived from an EMBL/GenBank/DDBJ whole genome shotgun (WGS) entry which is preliminary data.</text>
</comment>
<comment type="pathway">
    <text evidence="7">Isoprenoid biosynthesis; isopentenyl diphosphate biosynthesis via DXP pathway; isopentenyl diphosphate from 1-deoxy-D-xylulose 5-phosphate: step 5/6.</text>
</comment>
<keyword evidence="6 7" id="KW-0414">Isoprene biosynthesis</keyword>
<evidence type="ECO:0000256" key="7">
    <source>
        <dbReference type="HAMAP-Rule" id="MF_00159"/>
    </source>
</evidence>
<gene>
    <name evidence="7 10" type="primary">ispG</name>
    <name evidence="10" type="ORF">GCM10023337_04750</name>
</gene>
<evidence type="ECO:0000256" key="3">
    <source>
        <dbReference type="ARBA" id="ARBA00023002"/>
    </source>
</evidence>
<feature type="binding site" evidence="7">
    <location>
        <position position="371"/>
    </location>
    <ligand>
        <name>[4Fe-4S] cluster</name>
        <dbReference type="ChEBI" id="CHEBI:49883"/>
    </ligand>
</feature>
<proteinExistence type="inferred from homology"/>
<dbReference type="InterPro" id="IPR004588">
    <property type="entry name" value="IspG_bac-typ"/>
</dbReference>
<evidence type="ECO:0000313" key="11">
    <source>
        <dbReference type="Proteomes" id="UP001500227"/>
    </source>
</evidence>
<organism evidence="10 11">
    <name type="scientific">Paenalcaligenes hermetiae</name>
    <dbReference type="NCBI Taxonomy" id="1157987"/>
    <lineage>
        <taxon>Bacteria</taxon>
        <taxon>Pseudomonadati</taxon>
        <taxon>Pseudomonadota</taxon>
        <taxon>Betaproteobacteria</taxon>
        <taxon>Burkholderiales</taxon>
        <taxon>Alcaligenaceae</taxon>
        <taxon>Paenalcaligenes</taxon>
    </lineage>
</organism>
<dbReference type="NCBIfam" id="TIGR00612">
    <property type="entry name" value="ispG_gcpE"/>
    <property type="match status" value="1"/>
</dbReference>
<evidence type="ECO:0000256" key="5">
    <source>
        <dbReference type="ARBA" id="ARBA00023014"/>
    </source>
</evidence>
<dbReference type="InterPro" id="IPR011005">
    <property type="entry name" value="Dihydropteroate_synth-like_sf"/>
</dbReference>
<dbReference type="Gene3D" id="3.20.20.20">
    <property type="entry name" value="Dihydropteroate synthase-like"/>
    <property type="match status" value="1"/>
</dbReference>
<protein>
    <recommendedName>
        <fullName evidence="7">4-hydroxy-3-methylbut-2-en-1-yl diphosphate synthase (flavodoxin)</fullName>
        <ecNumber evidence="7">1.17.7.3</ecNumber>
    </recommendedName>
    <alternativeName>
        <fullName evidence="7">1-hydroxy-2-methyl-2-(E)-butenyl 4-diphosphate synthase</fullName>
    </alternativeName>
</protein>
<accession>A0ABP9LUD6</accession>
<dbReference type="EC" id="1.17.7.3" evidence="7"/>
<dbReference type="InterPro" id="IPR016425">
    <property type="entry name" value="IspG_bac"/>
</dbReference>
<keyword evidence="2 7" id="KW-0479">Metal-binding</keyword>
<evidence type="ECO:0000256" key="4">
    <source>
        <dbReference type="ARBA" id="ARBA00023004"/>
    </source>
</evidence>
<dbReference type="Pfam" id="PF04551">
    <property type="entry name" value="GcpE"/>
    <property type="match status" value="1"/>
</dbReference>
<keyword evidence="3 7" id="KW-0560">Oxidoreductase</keyword>
<feature type="binding site" evidence="7">
    <location>
        <position position="321"/>
    </location>
    <ligand>
        <name>[4Fe-4S] cluster</name>
        <dbReference type="ChEBI" id="CHEBI:49883"/>
    </ligand>
</feature>
<dbReference type="PIRSF" id="PIRSF004640">
    <property type="entry name" value="IspG"/>
    <property type="match status" value="1"/>
</dbReference>
<comment type="catalytic activity">
    <reaction evidence="7">
        <text>(2E)-4-hydroxy-3-methylbut-2-enyl diphosphate + oxidized [flavodoxin] + H2O + 2 H(+) = 2-C-methyl-D-erythritol 2,4-cyclic diphosphate + reduced [flavodoxin]</text>
        <dbReference type="Rhea" id="RHEA:43604"/>
        <dbReference type="Rhea" id="RHEA-COMP:10622"/>
        <dbReference type="Rhea" id="RHEA-COMP:10623"/>
        <dbReference type="ChEBI" id="CHEBI:15377"/>
        <dbReference type="ChEBI" id="CHEBI:15378"/>
        <dbReference type="ChEBI" id="CHEBI:57618"/>
        <dbReference type="ChEBI" id="CHEBI:58210"/>
        <dbReference type="ChEBI" id="CHEBI:58483"/>
        <dbReference type="ChEBI" id="CHEBI:128753"/>
        <dbReference type="EC" id="1.17.7.3"/>
    </reaction>
</comment>
<reference evidence="11" key="1">
    <citation type="journal article" date="2019" name="Int. J. Syst. Evol. Microbiol.">
        <title>The Global Catalogue of Microorganisms (GCM) 10K type strain sequencing project: providing services to taxonomists for standard genome sequencing and annotation.</title>
        <authorList>
            <consortium name="The Broad Institute Genomics Platform"/>
            <consortium name="The Broad Institute Genome Sequencing Center for Infectious Disease"/>
            <person name="Wu L."/>
            <person name="Ma J."/>
        </authorList>
    </citation>
    <scope>NUCLEOTIDE SEQUENCE [LARGE SCALE GENOMIC DNA]</scope>
    <source>
        <strain evidence="11">JCM 18423</strain>
    </source>
</reference>
<dbReference type="InterPro" id="IPR058579">
    <property type="entry name" value="IspG_C"/>
</dbReference>
<dbReference type="PANTHER" id="PTHR30454:SF0">
    <property type="entry name" value="4-HYDROXY-3-METHYLBUT-2-EN-1-YL DIPHOSPHATE SYNTHASE (FERREDOXIN), CHLOROPLASTIC"/>
    <property type="match status" value="1"/>
</dbReference>
<evidence type="ECO:0000313" key="10">
    <source>
        <dbReference type="EMBL" id="GAA5085726.1"/>
    </source>
</evidence>
<dbReference type="HAMAP" id="MF_00159">
    <property type="entry name" value="IspG"/>
    <property type="match status" value="1"/>
</dbReference>
<dbReference type="RefSeq" id="WP_345369343.1">
    <property type="nucleotide sequence ID" value="NZ_BAABKD010000002.1"/>
</dbReference>
<keyword evidence="1 7" id="KW-0004">4Fe-4S</keyword>
<name>A0ABP9LUD6_9BURK</name>
<evidence type="ECO:0000256" key="1">
    <source>
        <dbReference type="ARBA" id="ARBA00022485"/>
    </source>
</evidence>
<evidence type="ECO:0000256" key="2">
    <source>
        <dbReference type="ARBA" id="ARBA00022723"/>
    </source>
</evidence>
<dbReference type="SUPFAM" id="SSF56014">
    <property type="entry name" value="Nitrite and sulphite reductase 4Fe-4S domain-like"/>
    <property type="match status" value="1"/>
</dbReference>
<sequence>MIDLFDFATSDRPALPVGAADRRQTRCVKVNWGANHVLVGGGAPVVVQSMTNTDTENAIETALQVKDLAQAGSELVRITVNTPAAAKEVPAIREQLDRMNIDVPLVGDFHYNGHKLLTEYPECAQALSKYRINPGNMGGGKRRDDNFAQMIEVACKYNKPVRIGVNWGSLDHELMAKMMDQNAQRHRPWEAQAVMREALVVSAISNAQRAEQLGLPGDAIILSCKVSHVQDLITVYQDLSSRCDYPLHLGLTEAGMGSKGIVASTAALSVLLQQGIGDTIRISLTPEPGGDRRQEVVVAQEILQTMGLRAFTPMVVACPGCGRTSSTVFQELANDIQAYLREQMPVWRYQYPGVETMNVAVMGCVVNGPGESRHADIGISLPGTGETPAAPVYVDGERIVTLKGDTIAQEFQKIVLDYVQKRYAPANQ</sequence>
<evidence type="ECO:0000259" key="8">
    <source>
        <dbReference type="Pfam" id="PF04551"/>
    </source>
</evidence>
<keyword evidence="5 7" id="KW-0411">Iron-sulfur</keyword>